<dbReference type="Gene3D" id="1.10.150.20">
    <property type="entry name" value="5' to 3' exonuclease, C-terminal subdomain"/>
    <property type="match status" value="1"/>
</dbReference>
<accession>A0A1M5GWY0</accession>
<dbReference type="RefSeq" id="WP_062185106.1">
    <property type="nucleotide sequence ID" value="NZ_FQUC01000015.1"/>
</dbReference>
<name>A0A1M5GWY0_9BACT</name>
<keyword evidence="1" id="KW-0812">Transmembrane</keyword>
<dbReference type="Proteomes" id="UP000184480">
    <property type="component" value="Unassembled WGS sequence"/>
</dbReference>
<sequence length="265" mass="30307">MCIVLIKVVLSAVAGLVWCVLVVFFCMCVEHLLFKKTRRPALTDKEVILIKEVLAGHICLPQVANDGLFVQCVDRIEQVFEQFIAKNGRQAGRLEELSERLSAMYMENKKNEVQTHTFPLIEADDAGLELEQEEVFSQGLSFEEILRGRDSEKKGKEREKEKKEKESLLNASIDSTGLPPYSRGIFRYSMSCATVNDILQVMVCFGSRKSLLKIRGIGDVSVDRLEAFMLDNGLMYMRNHMYQSEYEDPEALAVLRENKKFPRIR</sequence>
<evidence type="ECO:0000256" key="1">
    <source>
        <dbReference type="SAM" id="Phobius"/>
    </source>
</evidence>
<evidence type="ECO:0008006" key="4">
    <source>
        <dbReference type="Google" id="ProtNLM"/>
    </source>
</evidence>
<gene>
    <name evidence="2" type="ORF">SAMN05444362_1152</name>
</gene>
<protein>
    <recommendedName>
        <fullName evidence="4">RNA polymerase, alpha chain C terminal domain</fullName>
    </recommendedName>
</protein>
<keyword evidence="3" id="KW-1185">Reference proteome</keyword>
<evidence type="ECO:0000313" key="2">
    <source>
        <dbReference type="EMBL" id="SHG07942.1"/>
    </source>
</evidence>
<proteinExistence type="predicted"/>
<dbReference type="EMBL" id="FQUC01000015">
    <property type="protein sequence ID" value="SHG07942.1"/>
    <property type="molecule type" value="Genomic_DNA"/>
</dbReference>
<reference evidence="3" key="1">
    <citation type="submission" date="2016-11" db="EMBL/GenBank/DDBJ databases">
        <authorList>
            <person name="Varghese N."/>
            <person name="Submissions S."/>
        </authorList>
    </citation>
    <scope>NUCLEOTIDE SEQUENCE [LARGE SCALE GENOMIC DNA]</scope>
    <source>
        <strain evidence="3">DSM 27370</strain>
    </source>
</reference>
<dbReference type="AlphaFoldDB" id="A0A1M5GWY0"/>
<organism evidence="2 3">
    <name type="scientific">Dysgonomonas macrotermitis</name>
    <dbReference type="NCBI Taxonomy" id="1346286"/>
    <lineage>
        <taxon>Bacteria</taxon>
        <taxon>Pseudomonadati</taxon>
        <taxon>Bacteroidota</taxon>
        <taxon>Bacteroidia</taxon>
        <taxon>Bacteroidales</taxon>
        <taxon>Dysgonomonadaceae</taxon>
        <taxon>Dysgonomonas</taxon>
    </lineage>
</organism>
<keyword evidence="1" id="KW-0472">Membrane</keyword>
<dbReference type="STRING" id="1346286.SAMN05444362_1152"/>
<feature type="transmembrane region" description="Helical" evidence="1">
    <location>
        <begin position="6"/>
        <end position="29"/>
    </location>
</feature>
<evidence type="ECO:0000313" key="3">
    <source>
        <dbReference type="Proteomes" id="UP000184480"/>
    </source>
</evidence>
<keyword evidence="1" id="KW-1133">Transmembrane helix</keyword>